<keyword evidence="3" id="KW-0862">Zinc</keyword>
<feature type="region of interest" description="Disordered" evidence="6">
    <location>
        <begin position="91"/>
        <end position="139"/>
    </location>
</feature>
<sequence>MQAPVASRAPTSGPERRNTPAKYRDYQCFRPDGEVWCFCNTEPRIKAIRRVTRKESSPNLGREFWSCGNWVEGEACGFFLWCDQAKRMGRDFTTPPPPEPKNYVQPTDAQRRRPSPVAYSVPLAPAPPSPTSSPTKRPISERDLAVQEAVQGLDDIDFDEPIEGFDPDDDIVDDAESPATARSASPSKKARFESFAGPPSPQTPSRRAAAAGAIGTEPAQASGFAAIQADPDSPFHAIQKNLFAAPSSTIPVVTSGSSILSSPAKASNGTSQPDAFAALLNALSPVASLLDSAKKERDKEARLLLAAKRKEETLRKTYEKERDERERLQKENEALKNRIRLLEHELVELRIRKS</sequence>
<evidence type="ECO:0000256" key="4">
    <source>
        <dbReference type="PROSITE-ProRule" id="PRU01343"/>
    </source>
</evidence>
<feature type="region of interest" description="Disordered" evidence="6">
    <location>
        <begin position="153"/>
        <end position="216"/>
    </location>
</feature>
<evidence type="ECO:0000256" key="2">
    <source>
        <dbReference type="ARBA" id="ARBA00022771"/>
    </source>
</evidence>
<keyword evidence="1" id="KW-0479">Metal-binding</keyword>
<feature type="coiled-coil region" evidence="5">
    <location>
        <begin position="290"/>
        <end position="352"/>
    </location>
</feature>
<comment type="caution">
    <text evidence="8">The sequence shown here is derived from an EMBL/GenBank/DDBJ whole genome shotgun (WGS) entry which is preliminary data.</text>
</comment>
<dbReference type="EMBL" id="PJQD01000029">
    <property type="protein sequence ID" value="POY74033.1"/>
    <property type="molecule type" value="Genomic_DNA"/>
</dbReference>
<dbReference type="InterPro" id="IPR010666">
    <property type="entry name" value="Znf_GRF"/>
</dbReference>
<dbReference type="Pfam" id="PF06839">
    <property type="entry name" value="Zn_ribbon_GRF"/>
    <property type="match status" value="1"/>
</dbReference>
<feature type="region of interest" description="Disordered" evidence="6">
    <location>
        <begin position="1"/>
        <end position="22"/>
    </location>
</feature>
<evidence type="ECO:0000313" key="8">
    <source>
        <dbReference type="EMBL" id="POY74033.1"/>
    </source>
</evidence>
<dbReference type="OrthoDB" id="430051at2759"/>
<keyword evidence="5" id="KW-0175">Coiled coil</keyword>
<dbReference type="PROSITE" id="PS51999">
    <property type="entry name" value="ZF_GRF"/>
    <property type="match status" value="1"/>
</dbReference>
<evidence type="ECO:0000313" key="9">
    <source>
        <dbReference type="Proteomes" id="UP000237144"/>
    </source>
</evidence>
<dbReference type="STRING" id="741276.A0A2S5BB97"/>
<gene>
    <name evidence="8" type="ORF">BMF94_2845</name>
</gene>
<keyword evidence="2 4" id="KW-0863">Zinc-finger</keyword>
<protein>
    <recommendedName>
        <fullName evidence="7">GRF-type domain-containing protein</fullName>
    </recommendedName>
</protein>
<evidence type="ECO:0000256" key="1">
    <source>
        <dbReference type="ARBA" id="ARBA00022723"/>
    </source>
</evidence>
<evidence type="ECO:0000256" key="6">
    <source>
        <dbReference type="SAM" id="MobiDB-lite"/>
    </source>
</evidence>
<organism evidence="8 9">
    <name type="scientific">Rhodotorula taiwanensis</name>
    <dbReference type="NCBI Taxonomy" id="741276"/>
    <lineage>
        <taxon>Eukaryota</taxon>
        <taxon>Fungi</taxon>
        <taxon>Dikarya</taxon>
        <taxon>Basidiomycota</taxon>
        <taxon>Pucciniomycotina</taxon>
        <taxon>Microbotryomycetes</taxon>
        <taxon>Sporidiobolales</taxon>
        <taxon>Sporidiobolaceae</taxon>
        <taxon>Rhodotorula</taxon>
    </lineage>
</organism>
<evidence type="ECO:0000256" key="5">
    <source>
        <dbReference type="SAM" id="Coils"/>
    </source>
</evidence>
<feature type="domain" description="GRF-type" evidence="7">
    <location>
        <begin position="37"/>
        <end position="85"/>
    </location>
</feature>
<evidence type="ECO:0000256" key="3">
    <source>
        <dbReference type="ARBA" id="ARBA00022833"/>
    </source>
</evidence>
<dbReference type="GO" id="GO:0008270">
    <property type="term" value="F:zinc ion binding"/>
    <property type="evidence" value="ECO:0007669"/>
    <property type="project" value="UniProtKB-KW"/>
</dbReference>
<proteinExistence type="predicted"/>
<dbReference type="Proteomes" id="UP000237144">
    <property type="component" value="Unassembled WGS sequence"/>
</dbReference>
<dbReference type="AlphaFoldDB" id="A0A2S5BB97"/>
<name>A0A2S5BB97_9BASI</name>
<evidence type="ECO:0000259" key="7">
    <source>
        <dbReference type="PROSITE" id="PS51999"/>
    </source>
</evidence>
<keyword evidence="9" id="KW-1185">Reference proteome</keyword>
<feature type="compositionally biased region" description="Acidic residues" evidence="6">
    <location>
        <begin position="154"/>
        <end position="176"/>
    </location>
</feature>
<feature type="compositionally biased region" description="Low complexity" evidence="6">
    <location>
        <begin position="203"/>
        <end position="216"/>
    </location>
</feature>
<reference evidence="8 9" key="1">
    <citation type="journal article" date="2018" name="Front. Microbiol.">
        <title>Prospects for Fungal Bioremediation of Acidic Radioactive Waste Sites: Characterization and Genome Sequence of Rhodotorula taiwanensis MD1149.</title>
        <authorList>
            <person name="Tkavc R."/>
            <person name="Matrosova V.Y."/>
            <person name="Grichenko O.E."/>
            <person name="Gostincar C."/>
            <person name="Volpe R.P."/>
            <person name="Klimenkova P."/>
            <person name="Gaidamakova E.K."/>
            <person name="Zhou C.E."/>
            <person name="Stewart B.J."/>
            <person name="Lyman M.G."/>
            <person name="Malfatti S.A."/>
            <person name="Rubinfeld B."/>
            <person name="Courtot M."/>
            <person name="Singh J."/>
            <person name="Dalgard C.L."/>
            <person name="Hamilton T."/>
            <person name="Frey K.G."/>
            <person name="Gunde-Cimerman N."/>
            <person name="Dugan L."/>
            <person name="Daly M.J."/>
        </authorList>
    </citation>
    <scope>NUCLEOTIDE SEQUENCE [LARGE SCALE GENOMIC DNA]</scope>
    <source>
        <strain evidence="8 9">MD1149</strain>
    </source>
</reference>
<accession>A0A2S5BB97</accession>